<dbReference type="Pfam" id="PF05003">
    <property type="entry name" value="DUF668"/>
    <property type="match status" value="1"/>
</dbReference>
<keyword evidence="4" id="KW-1185">Reference proteome</keyword>
<dbReference type="AlphaFoldDB" id="A0ABD0VFG1"/>
<reference evidence="3 4" key="1">
    <citation type="journal article" date="2024" name="Plant Biotechnol. J.">
        <title>Dendrobium thyrsiflorum genome and its molecular insights into genes involved in important horticultural traits.</title>
        <authorList>
            <person name="Chen B."/>
            <person name="Wang J.Y."/>
            <person name="Zheng P.J."/>
            <person name="Li K.L."/>
            <person name="Liang Y.M."/>
            <person name="Chen X.F."/>
            <person name="Zhang C."/>
            <person name="Zhao X."/>
            <person name="He X."/>
            <person name="Zhang G.Q."/>
            <person name="Liu Z.J."/>
            <person name="Xu Q."/>
        </authorList>
    </citation>
    <scope>NUCLEOTIDE SEQUENCE [LARGE SCALE GENOMIC DNA]</scope>
    <source>
        <strain evidence="3">GZMU011</strain>
    </source>
</reference>
<evidence type="ECO:0000259" key="2">
    <source>
        <dbReference type="Pfam" id="PF11961"/>
    </source>
</evidence>
<feature type="domain" description="DUF3475" evidence="2">
    <location>
        <begin position="48"/>
        <end position="103"/>
    </location>
</feature>
<organism evidence="3 4">
    <name type="scientific">Dendrobium thyrsiflorum</name>
    <name type="common">Pinecone-like raceme dendrobium</name>
    <name type="synonym">Orchid</name>
    <dbReference type="NCBI Taxonomy" id="117978"/>
    <lineage>
        <taxon>Eukaryota</taxon>
        <taxon>Viridiplantae</taxon>
        <taxon>Streptophyta</taxon>
        <taxon>Embryophyta</taxon>
        <taxon>Tracheophyta</taxon>
        <taxon>Spermatophyta</taxon>
        <taxon>Magnoliopsida</taxon>
        <taxon>Liliopsida</taxon>
        <taxon>Asparagales</taxon>
        <taxon>Orchidaceae</taxon>
        <taxon>Epidendroideae</taxon>
        <taxon>Malaxideae</taxon>
        <taxon>Dendrobiinae</taxon>
        <taxon>Dendrobium</taxon>
    </lineage>
</organism>
<gene>
    <name evidence="3" type="ORF">M5K25_007492</name>
</gene>
<dbReference type="PANTHER" id="PTHR31371:SF14">
    <property type="entry name" value="SIMILARITY TO UNKNOWN PROTEIN"/>
    <property type="match status" value="1"/>
</dbReference>
<proteinExistence type="predicted"/>
<sequence>MALDSWLTKMRSAISTSFQSVRSTMIPDTTATATTLPLVSRRKENVSILAFEIAGLMSKLLHLWLSLSDASLSRLRNDTIALPGVQKFISSDENFLLSLACADLIETLCSAAASISALTRRCADPSLRQFDLLFKDFADSDCDPYRWTMTWKEMEAKAKKMNRYVTATAALYKEMDELAEAERGLRKLCSQTFSAGKVVSAAGSQQRIFWQRQDVQYLKQRASLWCCSFDSAVALLARSSFTILARIKQVFGINDKPTSQILSAAAVHPTSIETPAKKSANFLETSSAMLIPPGSTLGAAALAAHYASLIVMMERMMWEPKAVGREVREELYGILPWSVRALLRARLKGMSLVEAPDAGLAAEWRVTMRQIMDWLGPIAHGTIRWQGESSFERRSAAVPRANVLLLQTLYFANREKVEAAIVELLVGLNYVWRFELCQSLEA</sequence>
<dbReference type="InterPro" id="IPR007700">
    <property type="entry name" value="DUF668"/>
</dbReference>
<protein>
    <submittedName>
        <fullName evidence="3">Uncharacterized protein</fullName>
    </submittedName>
</protein>
<dbReference type="Proteomes" id="UP001552299">
    <property type="component" value="Unassembled WGS sequence"/>
</dbReference>
<comment type="caution">
    <text evidence="3">The sequence shown here is derived from an EMBL/GenBank/DDBJ whole genome shotgun (WGS) entry which is preliminary data.</text>
</comment>
<dbReference type="PANTHER" id="PTHR31371">
    <property type="entry name" value="BNAC09G50660D PROTEIN"/>
    <property type="match status" value="1"/>
</dbReference>
<dbReference type="InterPro" id="IPR021864">
    <property type="entry name" value="DUF3475"/>
</dbReference>
<evidence type="ECO:0000259" key="1">
    <source>
        <dbReference type="Pfam" id="PF05003"/>
    </source>
</evidence>
<feature type="domain" description="DUF668" evidence="1">
    <location>
        <begin position="296"/>
        <end position="384"/>
    </location>
</feature>
<dbReference type="Pfam" id="PF11961">
    <property type="entry name" value="DUF3475"/>
    <property type="match status" value="1"/>
</dbReference>
<evidence type="ECO:0000313" key="3">
    <source>
        <dbReference type="EMBL" id="KAL0923435.1"/>
    </source>
</evidence>
<evidence type="ECO:0000313" key="4">
    <source>
        <dbReference type="Proteomes" id="UP001552299"/>
    </source>
</evidence>
<dbReference type="EMBL" id="JANQDX010000006">
    <property type="protein sequence ID" value="KAL0923435.1"/>
    <property type="molecule type" value="Genomic_DNA"/>
</dbReference>
<accession>A0ABD0VFG1</accession>
<name>A0ABD0VFG1_DENTH</name>